<dbReference type="GO" id="GO:0003984">
    <property type="term" value="F:acetolactate synthase activity"/>
    <property type="evidence" value="ECO:0007669"/>
    <property type="project" value="UniProtKB-EC"/>
</dbReference>
<dbReference type="InterPro" id="IPR004789">
    <property type="entry name" value="Acetalactate_synth_ssu"/>
</dbReference>
<keyword evidence="5" id="KW-0100">Branched-chain amino acid biosynthesis</keyword>
<dbReference type="CDD" id="cd04878">
    <property type="entry name" value="ACT_AHAS"/>
    <property type="match status" value="1"/>
</dbReference>
<dbReference type="InterPro" id="IPR054480">
    <property type="entry name" value="AHAS_small-like_ACT"/>
</dbReference>
<dbReference type="NCBIfam" id="TIGR00119">
    <property type="entry name" value="acolac_sm"/>
    <property type="match status" value="1"/>
</dbReference>
<proteinExistence type="inferred from homology"/>
<name>A0A1W1BUB8_9ZZZZ</name>
<dbReference type="Gene3D" id="3.30.70.1150">
    <property type="entry name" value="ACT-like. Chain A, domain 2"/>
    <property type="match status" value="1"/>
</dbReference>
<dbReference type="Pfam" id="PF22629">
    <property type="entry name" value="ACT_AHAS_ss"/>
    <property type="match status" value="1"/>
</dbReference>
<evidence type="ECO:0000313" key="7">
    <source>
        <dbReference type="EMBL" id="SFV57042.1"/>
    </source>
</evidence>
<dbReference type="NCBIfam" id="NF008864">
    <property type="entry name" value="PRK11895.1"/>
    <property type="match status" value="1"/>
</dbReference>
<gene>
    <name evidence="7" type="ORF">MNB_SUP05-5-553</name>
</gene>
<dbReference type="EMBL" id="FPHJ01000019">
    <property type="protein sequence ID" value="SFV57042.1"/>
    <property type="molecule type" value="Genomic_DNA"/>
</dbReference>
<dbReference type="Gene3D" id="3.30.70.260">
    <property type="match status" value="1"/>
</dbReference>
<dbReference type="InterPro" id="IPR039557">
    <property type="entry name" value="AHAS_ACT"/>
</dbReference>
<protein>
    <submittedName>
        <fullName evidence="7">Acetolactate synthase small subunit</fullName>
        <ecNumber evidence="7">2.2.1.6</ecNumber>
    </submittedName>
</protein>
<dbReference type="InterPro" id="IPR027271">
    <property type="entry name" value="Acetolactate_synth/TF_NikR_C"/>
</dbReference>
<dbReference type="SUPFAM" id="SSF55021">
    <property type="entry name" value="ACT-like"/>
    <property type="match status" value="2"/>
</dbReference>
<feature type="domain" description="ACT" evidence="6">
    <location>
        <begin position="4"/>
        <end position="79"/>
    </location>
</feature>
<dbReference type="InterPro" id="IPR019455">
    <property type="entry name" value="Acetolactate_synth_ssu_C"/>
</dbReference>
<dbReference type="EC" id="2.2.1.6" evidence="7"/>
<dbReference type="InterPro" id="IPR002912">
    <property type="entry name" value="ACT_dom"/>
</dbReference>
<dbReference type="GO" id="GO:0009099">
    <property type="term" value="P:L-valine biosynthetic process"/>
    <property type="evidence" value="ECO:0007669"/>
    <property type="project" value="UniProtKB-UniPathway"/>
</dbReference>
<accession>A0A1W1BUB8</accession>
<dbReference type="UniPathway" id="UPA00049">
    <property type="reaction ID" value="UER00059"/>
</dbReference>
<evidence type="ECO:0000256" key="5">
    <source>
        <dbReference type="ARBA" id="ARBA00023304"/>
    </source>
</evidence>
<dbReference type="InterPro" id="IPR045865">
    <property type="entry name" value="ACT-like_dom_sf"/>
</dbReference>
<dbReference type="Pfam" id="PF10369">
    <property type="entry name" value="ALS_ss_C"/>
    <property type="match status" value="1"/>
</dbReference>
<dbReference type="GO" id="GO:1990610">
    <property type="term" value="F:acetolactate synthase regulator activity"/>
    <property type="evidence" value="ECO:0007669"/>
    <property type="project" value="InterPro"/>
</dbReference>
<keyword evidence="4" id="KW-0028">Amino-acid biosynthesis</keyword>
<keyword evidence="7" id="KW-0808">Transferase</keyword>
<evidence type="ECO:0000256" key="2">
    <source>
        <dbReference type="ARBA" id="ARBA00005025"/>
    </source>
</evidence>
<sequence>MRHIITVQLENEAGALSRVAGLFSARGFNIESLSVAPTNDASLSKLTLVTIGDDAIIEQIVKQLNKLVDVVSVIELTANEHIERELLLLKVKVSQDSLIKILSTYSAKKINETAGITTLEFTDKSKNIERFISEFNLDDIVEVSRTGVTGVIL</sequence>
<dbReference type="UniPathway" id="UPA00047">
    <property type="reaction ID" value="UER00055"/>
</dbReference>
<evidence type="ECO:0000256" key="1">
    <source>
        <dbReference type="ARBA" id="ARBA00004974"/>
    </source>
</evidence>
<evidence type="ECO:0000259" key="6">
    <source>
        <dbReference type="PROSITE" id="PS51671"/>
    </source>
</evidence>
<dbReference type="GO" id="GO:0005829">
    <property type="term" value="C:cytosol"/>
    <property type="evidence" value="ECO:0007669"/>
    <property type="project" value="TreeGrafter"/>
</dbReference>
<comment type="similarity">
    <text evidence="3">Belongs to the acetolactate synthase small subunit family.</text>
</comment>
<dbReference type="FunFam" id="3.30.70.260:FF:000001">
    <property type="entry name" value="Acetolactate synthase, small subunit"/>
    <property type="match status" value="1"/>
</dbReference>
<dbReference type="PROSITE" id="PS51671">
    <property type="entry name" value="ACT"/>
    <property type="match status" value="1"/>
</dbReference>
<evidence type="ECO:0000256" key="4">
    <source>
        <dbReference type="ARBA" id="ARBA00022605"/>
    </source>
</evidence>
<dbReference type="AlphaFoldDB" id="A0A1W1BUB8"/>
<comment type="pathway">
    <text evidence="2">Amino-acid biosynthesis; L-valine biosynthesis; L-valine from pyruvate: step 1/4.</text>
</comment>
<reference evidence="7" key="1">
    <citation type="submission" date="2016-10" db="EMBL/GenBank/DDBJ databases">
        <authorList>
            <person name="de Groot N.N."/>
        </authorList>
    </citation>
    <scope>NUCLEOTIDE SEQUENCE</scope>
</reference>
<dbReference type="PANTHER" id="PTHR30239">
    <property type="entry name" value="ACETOLACTATE SYNTHASE SMALL SUBUNIT"/>
    <property type="match status" value="1"/>
</dbReference>
<evidence type="ECO:0000256" key="3">
    <source>
        <dbReference type="ARBA" id="ARBA00006341"/>
    </source>
</evidence>
<dbReference type="PANTHER" id="PTHR30239:SF0">
    <property type="entry name" value="ACETOLACTATE SYNTHASE SMALL SUBUNIT 1, CHLOROPLASTIC"/>
    <property type="match status" value="1"/>
</dbReference>
<organism evidence="7">
    <name type="scientific">hydrothermal vent metagenome</name>
    <dbReference type="NCBI Taxonomy" id="652676"/>
    <lineage>
        <taxon>unclassified sequences</taxon>
        <taxon>metagenomes</taxon>
        <taxon>ecological metagenomes</taxon>
    </lineage>
</organism>
<dbReference type="GO" id="GO:0009097">
    <property type="term" value="P:isoleucine biosynthetic process"/>
    <property type="evidence" value="ECO:0007669"/>
    <property type="project" value="UniProtKB-UniPathway"/>
</dbReference>
<comment type="pathway">
    <text evidence="1">Amino-acid biosynthesis; L-isoleucine biosynthesis; L-isoleucine from 2-oxobutanoate: step 1/4.</text>
</comment>